<keyword evidence="2" id="KW-1185">Reference proteome</keyword>
<evidence type="ECO:0000313" key="2">
    <source>
        <dbReference type="Proteomes" id="UP001161247"/>
    </source>
</evidence>
<accession>A0AAV1E4W3</accession>
<dbReference type="AlphaFoldDB" id="A0AAV1E4W3"/>
<name>A0AAV1E4W3_OLDCO</name>
<dbReference type="EMBL" id="OX459124">
    <property type="protein sequence ID" value="CAI9113983.1"/>
    <property type="molecule type" value="Genomic_DNA"/>
</dbReference>
<proteinExistence type="predicted"/>
<reference evidence="1" key="1">
    <citation type="submission" date="2023-03" db="EMBL/GenBank/DDBJ databases">
        <authorList>
            <person name="Julca I."/>
        </authorList>
    </citation>
    <scope>NUCLEOTIDE SEQUENCE</scope>
</reference>
<sequence length="101" mass="11551">MPLGWTLDTVDNRMEIPKRYNFAMEKSFDNNGRKVAFVGLHLWRSDFGSILIPQWRPTPNLSASNQDCYSEFHFSSYGLALCIFSAVGRLLSPLQCSSSKW</sequence>
<evidence type="ECO:0000313" key="1">
    <source>
        <dbReference type="EMBL" id="CAI9113983.1"/>
    </source>
</evidence>
<gene>
    <name evidence="1" type="ORF">OLC1_LOCUS20869</name>
</gene>
<protein>
    <submittedName>
        <fullName evidence="1">OLC1v1037443C1</fullName>
    </submittedName>
</protein>
<organism evidence="1 2">
    <name type="scientific">Oldenlandia corymbosa var. corymbosa</name>
    <dbReference type="NCBI Taxonomy" id="529605"/>
    <lineage>
        <taxon>Eukaryota</taxon>
        <taxon>Viridiplantae</taxon>
        <taxon>Streptophyta</taxon>
        <taxon>Embryophyta</taxon>
        <taxon>Tracheophyta</taxon>
        <taxon>Spermatophyta</taxon>
        <taxon>Magnoliopsida</taxon>
        <taxon>eudicotyledons</taxon>
        <taxon>Gunneridae</taxon>
        <taxon>Pentapetalae</taxon>
        <taxon>asterids</taxon>
        <taxon>lamiids</taxon>
        <taxon>Gentianales</taxon>
        <taxon>Rubiaceae</taxon>
        <taxon>Rubioideae</taxon>
        <taxon>Spermacoceae</taxon>
        <taxon>Hedyotis-Oldenlandia complex</taxon>
        <taxon>Oldenlandia</taxon>
    </lineage>
</organism>
<dbReference type="Proteomes" id="UP001161247">
    <property type="component" value="Chromosome 7"/>
</dbReference>